<organism evidence="2">
    <name type="scientific">Absidia glauca</name>
    <name type="common">Pin mould</name>
    <dbReference type="NCBI Taxonomy" id="4829"/>
    <lineage>
        <taxon>Eukaryota</taxon>
        <taxon>Fungi</taxon>
        <taxon>Fungi incertae sedis</taxon>
        <taxon>Mucoromycota</taxon>
        <taxon>Mucoromycotina</taxon>
        <taxon>Mucoromycetes</taxon>
        <taxon>Mucorales</taxon>
        <taxon>Cunninghamellaceae</taxon>
        <taxon>Absidia</taxon>
    </lineage>
</organism>
<gene>
    <name evidence="2" type="primary">ABSGL_10404.1 scaffold 11958</name>
</gene>
<reference evidence="2" key="1">
    <citation type="submission" date="2016-04" db="EMBL/GenBank/DDBJ databases">
        <authorList>
            <person name="Evans L.H."/>
            <person name="Alamgir A."/>
            <person name="Owens N."/>
            <person name="Weber N.D."/>
            <person name="Virtaneva K."/>
            <person name="Barbian K."/>
            <person name="Babar A."/>
            <person name="Rosenke K."/>
        </authorList>
    </citation>
    <scope>NUCLEOTIDE SEQUENCE [LARGE SCALE GENOMIC DNA]</scope>
    <source>
        <strain evidence="2">CBS 101.48</strain>
    </source>
</reference>
<dbReference type="EMBL" id="LT554391">
    <property type="protein sequence ID" value="SAM04540.1"/>
    <property type="molecule type" value="Genomic_DNA"/>
</dbReference>
<evidence type="ECO:0008006" key="4">
    <source>
        <dbReference type="Google" id="ProtNLM"/>
    </source>
</evidence>
<dbReference type="AlphaFoldDB" id="A0A168QF57"/>
<feature type="region of interest" description="Disordered" evidence="1">
    <location>
        <begin position="85"/>
        <end position="106"/>
    </location>
</feature>
<accession>A0A168QF57</accession>
<evidence type="ECO:0000256" key="1">
    <source>
        <dbReference type="SAM" id="MobiDB-lite"/>
    </source>
</evidence>
<sequence>MDKNTLKALEQEDVVMELVQESRRQEEKTRRIQEQEDEVQDLWTTEYEKLLVTMKNLPTEEATDDQLLALEGRRKILRGILDSFDSTGRKDKKKTTDVVPRNVSAL</sequence>
<keyword evidence="3" id="KW-1185">Reference proteome</keyword>
<dbReference type="InParanoid" id="A0A168QF57"/>
<name>A0A168QF57_ABSGL</name>
<evidence type="ECO:0000313" key="3">
    <source>
        <dbReference type="Proteomes" id="UP000078561"/>
    </source>
</evidence>
<evidence type="ECO:0000313" key="2">
    <source>
        <dbReference type="EMBL" id="SAM04540.1"/>
    </source>
</evidence>
<dbReference type="Proteomes" id="UP000078561">
    <property type="component" value="Unassembled WGS sequence"/>
</dbReference>
<proteinExistence type="predicted"/>
<protein>
    <recommendedName>
        <fullName evidence="4">BAG domain-containing protein</fullName>
    </recommendedName>
</protein>